<dbReference type="Proteomes" id="UP001207742">
    <property type="component" value="Unassembled WGS sequence"/>
</dbReference>
<keyword evidence="1" id="KW-1133">Transmembrane helix</keyword>
<protein>
    <submittedName>
        <fullName evidence="2">DUF4184 family protein</fullName>
    </submittedName>
</protein>
<name>A0ABT3IU72_9BACT</name>
<dbReference type="InterPro" id="IPR025238">
    <property type="entry name" value="DUF4184"/>
</dbReference>
<reference evidence="2 3" key="1">
    <citation type="submission" date="2022-10" db="EMBL/GenBank/DDBJ databases">
        <title>Chitinophaga nivalis PC15 sp. nov., isolated from Pyeongchang county, South Korea.</title>
        <authorList>
            <person name="Trinh H.N."/>
        </authorList>
    </citation>
    <scope>NUCLEOTIDE SEQUENCE [LARGE SCALE GENOMIC DNA]</scope>
    <source>
        <strain evidence="2 3">PC14</strain>
    </source>
</reference>
<feature type="transmembrane region" description="Helical" evidence="1">
    <location>
        <begin position="106"/>
        <end position="123"/>
    </location>
</feature>
<feature type="transmembrane region" description="Helical" evidence="1">
    <location>
        <begin position="218"/>
        <end position="240"/>
    </location>
</feature>
<evidence type="ECO:0000256" key="1">
    <source>
        <dbReference type="SAM" id="Phobius"/>
    </source>
</evidence>
<keyword evidence="3" id="KW-1185">Reference proteome</keyword>
<gene>
    <name evidence="2" type="ORF">OL497_25375</name>
</gene>
<feature type="transmembrane region" description="Helical" evidence="1">
    <location>
        <begin position="193"/>
        <end position="212"/>
    </location>
</feature>
<dbReference type="RefSeq" id="WP_264734064.1">
    <property type="nucleotide sequence ID" value="NZ_JAPDNR010000001.1"/>
</dbReference>
<feature type="transmembrane region" description="Helical" evidence="1">
    <location>
        <begin position="154"/>
        <end position="173"/>
    </location>
</feature>
<keyword evidence="1" id="KW-0472">Membrane</keyword>
<accession>A0ABT3IU72</accession>
<keyword evidence="1" id="KW-0812">Transmembrane</keyword>
<organism evidence="2 3">
    <name type="scientific">Chitinophaga nivalis</name>
    <dbReference type="NCBI Taxonomy" id="2991709"/>
    <lineage>
        <taxon>Bacteria</taxon>
        <taxon>Pseudomonadati</taxon>
        <taxon>Bacteroidota</taxon>
        <taxon>Chitinophagia</taxon>
        <taxon>Chitinophagales</taxon>
        <taxon>Chitinophagaceae</taxon>
        <taxon>Chitinophaga</taxon>
    </lineage>
</organism>
<dbReference type="EMBL" id="JAPDNS010000002">
    <property type="protein sequence ID" value="MCW3487254.1"/>
    <property type="molecule type" value="Genomic_DNA"/>
</dbReference>
<comment type="caution">
    <text evidence="2">The sequence shown here is derived from an EMBL/GenBank/DDBJ whole genome shotgun (WGS) entry which is preliminary data.</text>
</comment>
<sequence>MPFTISHIAIVTPLTGAPRRYLSATGLMIGSMVPDFLYFILLNPYFKDGHQWWGIFVYDIPLSLLLAYLYHYLLKSSLLHYAPEWAAQRLNRFRYFDWDTYFRQHYLVVTFSIIIGVLTHFFLDAFTHGHGYFTIRMPLLQGTVTIAGHTIKTWYLLQYLSSVAGLAILFYVFLKIRMIPKNAVLPAPHKTRFWVTVAFASVLVLVINEYLHPIRCQQIDYLAVIMGGIFYGFLLTSLLYRPGNRA</sequence>
<feature type="transmembrane region" description="Helical" evidence="1">
    <location>
        <begin position="21"/>
        <end position="40"/>
    </location>
</feature>
<evidence type="ECO:0000313" key="3">
    <source>
        <dbReference type="Proteomes" id="UP001207742"/>
    </source>
</evidence>
<feature type="transmembrane region" description="Helical" evidence="1">
    <location>
        <begin position="52"/>
        <end position="70"/>
    </location>
</feature>
<evidence type="ECO:0000313" key="2">
    <source>
        <dbReference type="EMBL" id="MCW3487254.1"/>
    </source>
</evidence>
<proteinExistence type="predicted"/>
<dbReference type="Pfam" id="PF13803">
    <property type="entry name" value="DUF4184"/>
    <property type="match status" value="1"/>
</dbReference>